<proteinExistence type="predicted"/>
<sequence length="167" mass="18770">MNQLSDTQLDRITHYIQQTSVQPALQAELVDHVASLIEKRMEQGQDFSAAFEQVVQQANPQALARLKELYVQETMGRSSLTMSVMARRRVRSKRRSLLQPIQYSIYVSAFACIVIMGILILISRSMSMSLAHSQLTWIMGGVGLTGVLIARWLLSPKIRKLNLLVAA</sequence>
<dbReference type="RefSeq" id="WP_163947072.1">
    <property type="nucleotide sequence ID" value="NZ_JAAFZH010000004.1"/>
</dbReference>
<dbReference type="Proteomes" id="UP000474175">
    <property type="component" value="Unassembled WGS sequence"/>
</dbReference>
<reference evidence="2 3" key="1">
    <citation type="submission" date="2020-02" db="EMBL/GenBank/DDBJ databases">
        <title>Draft genome sequence of two Spirosoma agri KCTC 52727 and Spirosoma terrae KCTC 52035.</title>
        <authorList>
            <person name="Rojas J."/>
            <person name="Ambika Manirajan B."/>
            <person name="Suarez C."/>
            <person name="Ratering S."/>
            <person name="Schnell S."/>
        </authorList>
    </citation>
    <scope>NUCLEOTIDE SEQUENCE [LARGE SCALE GENOMIC DNA]</scope>
    <source>
        <strain evidence="2 3">KCTC 52035</strain>
    </source>
</reference>
<protein>
    <submittedName>
        <fullName evidence="2">Uncharacterized protein</fullName>
    </submittedName>
</protein>
<feature type="transmembrane region" description="Helical" evidence="1">
    <location>
        <begin position="103"/>
        <end position="123"/>
    </location>
</feature>
<keyword evidence="1" id="KW-0472">Membrane</keyword>
<comment type="caution">
    <text evidence="2">The sequence shown here is derived from an EMBL/GenBank/DDBJ whole genome shotgun (WGS) entry which is preliminary data.</text>
</comment>
<accession>A0A6L9L449</accession>
<organism evidence="2 3">
    <name type="scientific">Spirosoma terrae</name>
    <dbReference type="NCBI Taxonomy" id="1968276"/>
    <lineage>
        <taxon>Bacteria</taxon>
        <taxon>Pseudomonadati</taxon>
        <taxon>Bacteroidota</taxon>
        <taxon>Cytophagia</taxon>
        <taxon>Cytophagales</taxon>
        <taxon>Cytophagaceae</taxon>
        <taxon>Spirosoma</taxon>
    </lineage>
</organism>
<evidence type="ECO:0000313" key="3">
    <source>
        <dbReference type="Proteomes" id="UP000474175"/>
    </source>
</evidence>
<name>A0A6L9L449_9BACT</name>
<evidence type="ECO:0000256" key="1">
    <source>
        <dbReference type="SAM" id="Phobius"/>
    </source>
</evidence>
<feature type="transmembrane region" description="Helical" evidence="1">
    <location>
        <begin position="135"/>
        <end position="154"/>
    </location>
</feature>
<gene>
    <name evidence="2" type="ORF">GK108_10520</name>
</gene>
<keyword evidence="1" id="KW-1133">Transmembrane helix</keyword>
<keyword evidence="1" id="KW-0812">Transmembrane</keyword>
<dbReference type="EMBL" id="JAAFZH010000004">
    <property type="protein sequence ID" value="NDU95306.1"/>
    <property type="molecule type" value="Genomic_DNA"/>
</dbReference>
<evidence type="ECO:0000313" key="2">
    <source>
        <dbReference type="EMBL" id="NDU95306.1"/>
    </source>
</evidence>
<keyword evidence="3" id="KW-1185">Reference proteome</keyword>
<dbReference type="AlphaFoldDB" id="A0A6L9L449"/>